<dbReference type="PANTHER" id="PTHR43386">
    <property type="entry name" value="OLIGOPEPTIDE TRANSPORT SYSTEM PERMEASE PROTEIN APPC"/>
    <property type="match status" value="1"/>
</dbReference>
<gene>
    <name evidence="10" type="ORF">Asulf_01242</name>
</gene>
<keyword evidence="6 8" id="KW-0472">Membrane</keyword>
<dbReference type="Pfam" id="PF12911">
    <property type="entry name" value="OppC_N"/>
    <property type="match status" value="1"/>
</dbReference>
<evidence type="ECO:0000259" key="9">
    <source>
        <dbReference type="PROSITE" id="PS50928"/>
    </source>
</evidence>
<name>N0BDZ9_9EURY</name>
<dbReference type="GO" id="GO:0005886">
    <property type="term" value="C:plasma membrane"/>
    <property type="evidence" value="ECO:0007669"/>
    <property type="project" value="UniProtKB-SubCell"/>
</dbReference>
<dbReference type="PANTHER" id="PTHR43386:SF1">
    <property type="entry name" value="D,D-DIPEPTIDE TRANSPORT SYSTEM PERMEASE PROTEIN DDPC-RELATED"/>
    <property type="match status" value="1"/>
</dbReference>
<keyword evidence="4 8" id="KW-0812">Transmembrane</keyword>
<keyword evidence="11" id="KW-1185">Reference proteome</keyword>
<feature type="domain" description="ABC transmembrane type-1" evidence="9">
    <location>
        <begin position="79"/>
        <end position="268"/>
    </location>
</feature>
<proteinExistence type="inferred from homology"/>
<keyword evidence="3" id="KW-1003">Cell membrane</keyword>
<organism evidence="10 11">
    <name type="scientific">Archaeoglobus sulfaticallidus PM70-1</name>
    <dbReference type="NCBI Taxonomy" id="387631"/>
    <lineage>
        <taxon>Archaea</taxon>
        <taxon>Methanobacteriati</taxon>
        <taxon>Methanobacteriota</taxon>
        <taxon>Archaeoglobi</taxon>
        <taxon>Archaeoglobales</taxon>
        <taxon>Archaeoglobaceae</taxon>
        <taxon>Archaeoglobus</taxon>
    </lineage>
</organism>
<dbReference type="EMBL" id="CP005290">
    <property type="protein sequence ID" value="AGK61238.1"/>
    <property type="molecule type" value="Genomic_DNA"/>
</dbReference>
<dbReference type="AlphaFoldDB" id="N0BDZ9"/>
<keyword evidence="2 8" id="KW-0813">Transport</keyword>
<dbReference type="Proteomes" id="UP000013307">
    <property type="component" value="Chromosome"/>
</dbReference>
<dbReference type="SUPFAM" id="SSF161098">
    <property type="entry name" value="MetI-like"/>
    <property type="match status" value="1"/>
</dbReference>
<evidence type="ECO:0000313" key="10">
    <source>
        <dbReference type="EMBL" id="AGK61238.1"/>
    </source>
</evidence>
<dbReference type="NCBIfam" id="NF045474">
    <property type="entry name" value="Opp2C"/>
    <property type="match status" value="1"/>
</dbReference>
<evidence type="ECO:0000256" key="4">
    <source>
        <dbReference type="ARBA" id="ARBA00022692"/>
    </source>
</evidence>
<comment type="similarity">
    <text evidence="7">Belongs to the binding-protein-dependent transport system permease family. OppBC subfamily.</text>
</comment>
<protein>
    <submittedName>
        <fullName evidence="10">ABC-type dipeptide/oligopeptide/nickel transport systems, permease component</fullName>
    </submittedName>
</protein>
<dbReference type="CDD" id="cd06261">
    <property type="entry name" value="TM_PBP2"/>
    <property type="match status" value="1"/>
</dbReference>
<dbReference type="PROSITE" id="PS50928">
    <property type="entry name" value="ABC_TM1"/>
    <property type="match status" value="1"/>
</dbReference>
<dbReference type="RefSeq" id="WP_015590836.1">
    <property type="nucleotide sequence ID" value="NC_021169.1"/>
</dbReference>
<dbReference type="Pfam" id="PF00528">
    <property type="entry name" value="BPD_transp_1"/>
    <property type="match status" value="1"/>
</dbReference>
<sequence>MRRNEILRVLLKNKLSIVGLSIIIALILIAILAPVLAPYPEQAMGEPNLKERLQPPSPEHPLGTDDMGRDILSRVIYGARTSLMIGFSVVAIALLIGVPLGLIAGYVGRKIDLVIMRITDVFLAFPPLLLALLIATTLGRGMFNAILALALSWWPWYTRLMRGMVVSVKERPYVEAAKAMDIAEWKIMLRHVLPNSISPVIIQATMDIGSAILEAAGLSFLGLGVQPPTPDWGLMVSEGKNYFLNYWWYPVFPGLAIFITVMAFNLLGDAVREAIDPRLRRRFL</sequence>
<feature type="transmembrane region" description="Helical" evidence="8">
    <location>
        <begin position="246"/>
        <end position="268"/>
    </location>
</feature>
<feature type="transmembrane region" description="Helical" evidence="8">
    <location>
        <begin position="114"/>
        <end position="135"/>
    </location>
</feature>
<accession>N0BDZ9</accession>
<evidence type="ECO:0000256" key="6">
    <source>
        <dbReference type="ARBA" id="ARBA00023136"/>
    </source>
</evidence>
<keyword evidence="5 8" id="KW-1133">Transmembrane helix</keyword>
<evidence type="ECO:0000256" key="5">
    <source>
        <dbReference type="ARBA" id="ARBA00022989"/>
    </source>
</evidence>
<dbReference type="eggNOG" id="arCOG00748">
    <property type="taxonomic scope" value="Archaea"/>
</dbReference>
<dbReference type="STRING" id="387631.Asulf_01242"/>
<feature type="transmembrane region" description="Helical" evidence="8">
    <location>
        <begin position="83"/>
        <end position="107"/>
    </location>
</feature>
<dbReference type="GeneID" id="15392883"/>
<dbReference type="GO" id="GO:0055085">
    <property type="term" value="P:transmembrane transport"/>
    <property type="evidence" value="ECO:0007669"/>
    <property type="project" value="InterPro"/>
</dbReference>
<dbReference type="Gene3D" id="1.10.3720.10">
    <property type="entry name" value="MetI-like"/>
    <property type="match status" value="1"/>
</dbReference>
<dbReference type="InterPro" id="IPR025966">
    <property type="entry name" value="OppC_N"/>
</dbReference>
<dbReference type="KEGG" id="ast:Asulf_01242"/>
<dbReference type="InterPro" id="IPR035906">
    <property type="entry name" value="MetI-like_sf"/>
</dbReference>
<dbReference type="InterPro" id="IPR053385">
    <property type="entry name" value="ABC_transport_permease"/>
</dbReference>
<dbReference type="OrthoDB" id="312811at2157"/>
<comment type="subcellular location">
    <subcellularLocation>
        <location evidence="1 8">Cell membrane</location>
        <topology evidence="1 8">Multi-pass membrane protein</topology>
    </subcellularLocation>
</comment>
<dbReference type="InterPro" id="IPR000515">
    <property type="entry name" value="MetI-like"/>
</dbReference>
<evidence type="ECO:0000256" key="1">
    <source>
        <dbReference type="ARBA" id="ARBA00004651"/>
    </source>
</evidence>
<evidence type="ECO:0000256" key="8">
    <source>
        <dbReference type="RuleBase" id="RU363032"/>
    </source>
</evidence>
<evidence type="ECO:0000313" key="11">
    <source>
        <dbReference type="Proteomes" id="UP000013307"/>
    </source>
</evidence>
<dbReference type="InterPro" id="IPR050366">
    <property type="entry name" value="BP-dependent_transpt_permease"/>
</dbReference>
<reference evidence="10 11" key="1">
    <citation type="journal article" date="2013" name="Genome Announc.">
        <title>Complete Genome Sequence of the Thermophilic and Facultatively Chemolithoautotrophic Sulfate Reducer Archaeoglobus sulfaticallidus Strain PM70-1T.</title>
        <authorList>
            <person name="Stokke R."/>
            <person name="Hocking W.P."/>
            <person name="Steinsbu B.O."/>
            <person name="Steen I.H."/>
        </authorList>
    </citation>
    <scope>NUCLEOTIDE SEQUENCE [LARGE SCALE GENOMIC DNA]</scope>
    <source>
        <strain evidence="10">PM70-1</strain>
    </source>
</reference>
<evidence type="ECO:0000256" key="2">
    <source>
        <dbReference type="ARBA" id="ARBA00022448"/>
    </source>
</evidence>
<evidence type="ECO:0000256" key="7">
    <source>
        <dbReference type="ARBA" id="ARBA00024202"/>
    </source>
</evidence>
<feature type="transmembrane region" description="Helical" evidence="8">
    <location>
        <begin position="15"/>
        <end position="37"/>
    </location>
</feature>
<evidence type="ECO:0000256" key="3">
    <source>
        <dbReference type="ARBA" id="ARBA00022475"/>
    </source>
</evidence>
<dbReference type="HOGENOM" id="CLU_028518_1_1_2"/>